<dbReference type="OrthoDB" id="1049482at2"/>
<sequence>MKQKGTEKLTCFLRVSPSVKYRLDVNSGTQSNNSYISQMMEYFEVSGVTPQQITKQPIVQIQKRIEDVVKILRSYERDYFKQVIDRDNKEEKIPEDYARLMNELRDLKEKNRQLQQQVSENEKAVSDDNAGYADKLKRLAELVKYQLNPDRFVKVKFSDEVKIPINTLQLLIKKIDEEYVL</sequence>
<organism evidence="2 3">
    <name type="scientific">Bacteroides eggerthii</name>
    <dbReference type="NCBI Taxonomy" id="28111"/>
    <lineage>
        <taxon>Bacteria</taxon>
        <taxon>Pseudomonadati</taxon>
        <taxon>Bacteroidota</taxon>
        <taxon>Bacteroidia</taxon>
        <taxon>Bacteroidales</taxon>
        <taxon>Bacteroidaceae</taxon>
        <taxon>Bacteroides</taxon>
    </lineage>
</organism>
<dbReference type="GeneID" id="93071890"/>
<reference evidence="2 3" key="1">
    <citation type="submission" date="2018-06" db="EMBL/GenBank/DDBJ databases">
        <authorList>
            <consortium name="Pathogen Informatics"/>
            <person name="Doyle S."/>
        </authorList>
    </citation>
    <scope>NUCLEOTIDE SEQUENCE [LARGE SCALE GENOMIC DNA]</scope>
    <source>
        <strain evidence="2 3">NCTC11155</strain>
    </source>
</reference>
<dbReference type="Proteomes" id="UP000254424">
    <property type="component" value="Unassembled WGS sequence"/>
</dbReference>
<dbReference type="AlphaFoldDB" id="A0A380YMD8"/>
<dbReference type="InterPro" id="IPR048012">
    <property type="entry name" value="BfmA-like_N"/>
</dbReference>
<evidence type="ECO:0000256" key="1">
    <source>
        <dbReference type="SAM" id="Coils"/>
    </source>
</evidence>
<evidence type="ECO:0000313" key="3">
    <source>
        <dbReference type="Proteomes" id="UP000254424"/>
    </source>
</evidence>
<proteinExistence type="predicted"/>
<dbReference type="NCBIfam" id="NF041200">
    <property type="entry name" value="mob_BfmA_Nterm"/>
    <property type="match status" value="1"/>
</dbReference>
<feature type="coiled-coil region" evidence="1">
    <location>
        <begin position="58"/>
        <end position="127"/>
    </location>
</feature>
<name>A0A380YMD8_9BACE</name>
<gene>
    <name evidence="2" type="primary">mobA</name>
    <name evidence="2" type="ORF">NCTC11155_02002</name>
</gene>
<accession>A0A380YMD8</accession>
<evidence type="ECO:0000313" key="2">
    <source>
        <dbReference type="EMBL" id="SUV30005.1"/>
    </source>
</evidence>
<dbReference type="EMBL" id="UFSX01000001">
    <property type="protein sequence ID" value="SUV30005.1"/>
    <property type="molecule type" value="Genomic_DNA"/>
</dbReference>
<dbReference type="STRING" id="483216.BACEGG_00598"/>
<dbReference type="RefSeq" id="WP_004288878.1">
    <property type="nucleotide sequence ID" value="NZ_CABKNQ010000020.1"/>
</dbReference>
<keyword evidence="1" id="KW-0175">Coiled coil</keyword>
<protein>
    <submittedName>
        <fullName evidence="2">Mobilisation protein A</fullName>
    </submittedName>
</protein>